<dbReference type="PROSITE" id="PS50112">
    <property type="entry name" value="PAS"/>
    <property type="match status" value="1"/>
</dbReference>
<sequence length="2848" mass="296722">MSANLPKIREEKEGDNNDESEVAQKPGLEGAVFGVLFTLSQEKNTQDIFYHWVILKILLDVWQVYTQILTPQYGWDINPDSMLWKGVSVLSFGWLADIGYGWYVGLLYTLATLLGLNLALCGWVAVCFRNQKFDYVWPIKVVRGFSYVFLQVFDITSLNFLQLGISCNYTAPADSGMRLKMQLFPQYSCSALPQLAQAVASGVLLGVFVAVAMLVNMSEVEVNPTSKSPQALGHSGAEVTAFFIKVLMTLVSTFIGGWPKVASAAYLLLAFWLAWCNLRWVPHMVGWVGDLKSGCAVAMVGVAALQVAVVALPDSAIDARHTLTLVMGIGLAPLFVAGSLLSWWRRAWFTSAALKAFRTTDPVKVKPQDIFGFWDARDVEIAARSCRVWADRYQLDKAAVTRAQELIKAGVARFPGSSYVNLVYANFLLDVLGFSQTGGKQLEAARKLDPGPVCRFMLFVRQQQATQKAASSTVGKGGSMDLLGYVEYQRKQRMVLRHHKDALQAMANFWRILGYSSSVSFRSLSRSLEEIDTSVKQAEMAYRAVLEMYGNSPRLVRLYARFLETVKQDPWGAAEYSAHADRIEQNRDADGDGPTLPDGTPIGRMDEVDKGVLVVNAFGDIQMVNKKLMSMFGYRKGDLDGKNVTVLMAGHDAKRHPGLLRRYIDSGQQAPPVFRRPVLGMHRERVAIPVQLDVSRASGMGEDSVFIALLEAAPQEPGVGRLWATPEGLIVCCDAGFVTCFGLFPTDVVGTQLRSLLRAHASSAAAAAASRAAGQGGEEDGWSASKALSDAQKLVQRLISEAEADRPTSADGSRHGAPGSPGGASDGGTTARTDNHCFVRHKYDEAREVCVTVTMDPSRTILEFVLRLVSTEPQLLMVVEKRGGIKHMSGDLAKLLGASAGADEAAIGGGGMGGGVLEGLGAAAESAALRNLDDFLPAPWRYLHSRHLAKAIGTGVPASAIVQMGGGAPGAAGAGAAANNGAPALLSGMWGCHGGRTAGVDDGSPAAGGRLFRPTMRLVGLHGRPVFVRVAVHSREEGGEPLHVVRMARSSLDTAIAERRVRVRVSEAGTVIDEAEAAAAAAKLDMGPDVAADADEGAAVIVERPTTAAAAAQAMGEELEALFGFTKEELAGYHLWDFITLQPCPESELLLATAGATSGAGAAAATATTPRAGAVRRAGAVTSTTMGAAATGAGALNRAVRHRLGNSTGVVGATSAKAAADSDATDTGGADGAVGGDLLEEAASVVYGEVGGATAEEDAAAAAAAVADLAAAATDAAANGDANPFASGPGYYGAGPPVEFNLRTFDAMITMALQYPGLSWRVAVVSPAAVAEAEAMGNASRAAAHLARNTRQAVLRLDVAVPRVRVRPRGGSGSPSGGMSSPRAQQQLNPALAPGRLVVHVELWAAESLTGVLELDPRGRVAGLAEEGGVRPAGLIFGQPSASFLGSELSQIVSMPAGYTPMTLLTGDVGGNAAKKSALKATKQQQAAADKEAAVKVGPVHYLPGWHRDGRPLLLAVQMVGKPLPPGGAQPASGTAGAAVAAAAGTVTAIIRLAPAGAQPSVLPPMMGAAATAGANALAAGEPSARSLGGTRRRASVIALPPPAAAPVSWTPIMGPGGSGNGSVQQMHLAKDLSRMGREATDAEAIASAAEGHAAAVISSLSAPAVSPLDPAAVGVAAAMPLPPPPLALAMAMPSPGITMRGSGAGAVGGTSSRLAARSSKAREGAPGEALVPGSGVDSAGVVDSAVDVERRAHGGSGGADGGALSPPRSPASLPGVVLGGAGGDGNIDARPSVASLVHGAAAAKEAQGSDAMLKKQPSNKISKWVATNGEFYQNTVRSAAGIGGVAEEDDEEDSSDGGDGSSAGASGSAGGDGSNHRGSGDGAASRRSARPPGSNEPAAAARLELAGSSGGAEDEGKGGKGAGARQGMSMVVDNSDNRSDGGESATSGVSGTSGLSDGDGTGDFKRGKRYKKLIKLIDSPDSKKRLRKFKMLVAAVIFTCMAVHVLCFALIMDAIHWQNDALVTLTNMGDGQRDLQKVAVFMRALDQAYRGKGSNNTYTEANAPFFASEMYRYLNQYNDMNNGILLNSRHQSITLLFYTDQLTVWVGNNSFTGEEVFTNVTTWDLLTRLMVAGLTVYQKHEEWHAQKIYPADTFEGQFVFRSAQQLAKGSQSVWVALQDHAQGHTQRVNNLQLIFLVIEGFLVSSCTAACLIYLLRMASEQRYKLYDTFLAIPIGLTRALASQTTHLLDDDESDDEEDEDGAAAAAASKAAELAAGDEHASVDGDAAGGGGAAAPKRRANFDNAGHGGSGGRRSGTGDLAADHPGSNNGGGKGSSVKGAKRKGGGRDAAAAAGEGNGASGPLLRMQSSMRDSGAGNGGASSWLSTLKAKILGRSNAVRDSSAPAKRSLERNSRVSIAMLAIAITYSILIITFYSVGYIVTLTTAQNVAMVAVAQRNMERVCEGVFFSQELLAQEDPLLVYRYIDELRSISVGLRDAYYTMRMGIDADRVAGPDIERFPGVVSHGLAKESPEQFDIFFGTGDCQRLNKPCEGPEYRYHEVTHAGVEAIIFQVVLSLKSLADKAEGAEQRAIAAVSHSTGVPIPTILAEVEAGQTTSVLAAIAAANATSVAAGGPPVLLPTMAEMDMPGHDNQEWDFIWNAGLQDGVDGIRRITDLEISYIEANFQQVVVMHVVLFVLLVLVFAVFVFGLLMPMLKRMHKEKRRITEMLSQLPTEVDVMKLITLVIMGSSPITNDKSVKGVAEGGKSMRHSSAVLGMAAANGGAVSNGNGSGVPTQRLGTVEPPAGGVGGGAAGDGDDRSTADSKAWKGLLARATSVKGGGSFANSKRA</sequence>
<feature type="region of interest" description="Disordered" evidence="7">
    <location>
        <begin position="1703"/>
        <end position="1737"/>
    </location>
</feature>
<feature type="transmembrane region" description="Helical" evidence="8">
    <location>
        <begin position="147"/>
        <end position="171"/>
    </location>
</feature>
<accession>A0A2K3DGM5</accession>
<dbReference type="PANTHER" id="PTHR31600:SF2">
    <property type="entry name" value="GAMETE ENRICHED GENE 10 PROTEIN-RELATED"/>
    <property type="match status" value="1"/>
</dbReference>
<dbReference type="PaxDb" id="3055-EDP00961"/>
<feature type="transmembrane region" description="Helical" evidence="8">
    <location>
        <begin position="48"/>
        <end position="65"/>
    </location>
</feature>
<dbReference type="FunFam" id="3.30.450.20:FF:000060">
    <property type="entry name" value="Sensor protein FixL"/>
    <property type="match status" value="1"/>
</dbReference>
<dbReference type="Pfam" id="PF25474">
    <property type="entry name" value="TPR_TmcB"/>
    <property type="match status" value="1"/>
</dbReference>
<dbReference type="InParanoid" id="A0A2K3DGM5"/>
<feature type="compositionally biased region" description="Gly residues" evidence="7">
    <location>
        <begin position="2306"/>
        <end position="2315"/>
    </location>
</feature>
<keyword evidence="5" id="KW-0418">Kinase</keyword>
<dbReference type="CDD" id="cd00130">
    <property type="entry name" value="PAS"/>
    <property type="match status" value="1"/>
</dbReference>
<keyword evidence="2" id="KW-0716">Sensory transduction</keyword>
<evidence type="ECO:0000256" key="5">
    <source>
        <dbReference type="ARBA" id="ARBA00022777"/>
    </source>
</evidence>
<dbReference type="SUPFAM" id="SSF55785">
    <property type="entry name" value="PYP-like sensor domain (PAS domain)"/>
    <property type="match status" value="1"/>
</dbReference>
<feature type="compositionally biased region" description="Low complexity" evidence="7">
    <location>
        <begin position="1710"/>
        <end position="1719"/>
    </location>
</feature>
<feature type="transmembrane region" description="Helical" evidence="8">
    <location>
        <begin position="2415"/>
        <end position="2440"/>
    </location>
</feature>
<feature type="region of interest" description="Disordered" evidence="7">
    <location>
        <begin position="1"/>
        <end position="22"/>
    </location>
</feature>
<keyword evidence="8" id="KW-0472">Membrane</keyword>
<dbReference type="InterPro" id="IPR000014">
    <property type="entry name" value="PAS"/>
</dbReference>
<keyword evidence="8" id="KW-1133">Transmembrane helix</keyword>
<dbReference type="GO" id="GO:0016301">
    <property type="term" value="F:kinase activity"/>
    <property type="evidence" value="ECO:0007669"/>
    <property type="project" value="UniProtKB-KW"/>
</dbReference>
<dbReference type="GO" id="GO:0005524">
    <property type="term" value="F:ATP binding"/>
    <property type="evidence" value="ECO:0007669"/>
    <property type="project" value="UniProtKB-KW"/>
</dbReference>
<feature type="transmembrane region" description="Helical" evidence="8">
    <location>
        <begin position="191"/>
        <end position="215"/>
    </location>
</feature>
<feature type="compositionally biased region" description="Acidic residues" evidence="7">
    <location>
        <begin position="1847"/>
        <end position="1857"/>
    </location>
</feature>
<keyword evidence="6" id="KW-0067">ATP-binding</keyword>
<evidence type="ECO:0000256" key="2">
    <source>
        <dbReference type="ARBA" id="ARBA00022606"/>
    </source>
</evidence>
<dbReference type="InterPro" id="IPR052994">
    <property type="entry name" value="Tiny_macrocysts_regulators"/>
</dbReference>
<name>A0A2K3DGM5_CHLRE</name>
<feature type="compositionally biased region" description="Basic and acidic residues" evidence="7">
    <location>
        <begin position="2815"/>
        <end position="2825"/>
    </location>
</feature>
<keyword evidence="1" id="KW-0675">Receptor</keyword>
<feature type="domain" description="PAS" evidence="9">
    <location>
        <begin position="605"/>
        <end position="667"/>
    </location>
</feature>
<feature type="region of interest" description="Disordered" evidence="7">
    <location>
        <begin position="1846"/>
        <end position="1964"/>
    </location>
</feature>
<feature type="transmembrane region" description="Helical" evidence="8">
    <location>
        <begin position="293"/>
        <end position="312"/>
    </location>
</feature>
<keyword evidence="4" id="KW-0547">Nucleotide-binding</keyword>
<feature type="region of interest" description="Disordered" evidence="7">
    <location>
        <begin position="1366"/>
        <end position="1385"/>
    </location>
</feature>
<dbReference type="InterPro" id="IPR035965">
    <property type="entry name" value="PAS-like_dom_sf"/>
</dbReference>
<keyword evidence="8" id="KW-0812">Transmembrane</keyword>
<dbReference type="GeneID" id="66054314"/>
<feature type="transmembrane region" description="Helical" evidence="8">
    <location>
        <begin position="2194"/>
        <end position="2216"/>
    </location>
</feature>
<evidence type="ECO:0000259" key="9">
    <source>
        <dbReference type="PROSITE" id="PS50112"/>
    </source>
</evidence>
<feature type="transmembrane region" description="Helical" evidence="8">
    <location>
        <begin position="100"/>
        <end position="126"/>
    </location>
</feature>
<feature type="region of interest" description="Disordered" evidence="7">
    <location>
        <begin position="2785"/>
        <end position="2825"/>
    </location>
</feature>
<feature type="transmembrane region" description="Helical" evidence="8">
    <location>
        <begin position="324"/>
        <end position="344"/>
    </location>
</feature>
<reference evidence="10 11" key="1">
    <citation type="journal article" date="2007" name="Science">
        <title>The Chlamydomonas genome reveals the evolution of key animal and plant functions.</title>
        <authorList>
            <person name="Merchant S.S."/>
            <person name="Prochnik S.E."/>
            <person name="Vallon O."/>
            <person name="Harris E.H."/>
            <person name="Karpowicz S.J."/>
            <person name="Witman G.B."/>
            <person name="Terry A."/>
            <person name="Salamov A."/>
            <person name="Fritz-Laylin L.K."/>
            <person name="Marechal-Drouard L."/>
            <person name="Marshall W.F."/>
            <person name="Qu L.H."/>
            <person name="Nelson D.R."/>
            <person name="Sanderfoot A.A."/>
            <person name="Spalding M.H."/>
            <person name="Kapitonov V.V."/>
            <person name="Ren Q."/>
            <person name="Ferris P."/>
            <person name="Lindquist E."/>
            <person name="Shapiro H."/>
            <person name="Lucas S.M."/>
            <person name="Grimwood J."/>
            <person name="Schmutz J."/>
            <person name="Cardol P."/>
            <person name="Cerutti H."/>
            <person name="Chanfreau G."/>
            <person name="Chen C.L."/>
            <person name="Cognat V."/>
            <person name="Croft M.T."/>
            <person name="Dent R."/>
            <person name="Dutcher S."/>
            <person name="Fernandez E."/>
            <person name="Fukuzawa H."/>
            <person name="Gonzalez-Ballester D."/>
            <person name="Gonzalez-Halphen D."/>
            <person name="Hallmann A."/>
            <person name="Hanikenne M."/>
            <person name="Hippler M."/>
            <person name="Inwood W."/>
            <person name="Jabbari K."/>
            <person name="Kalanon M."/>
            <person name="Kuras R."/>
            <person name="Lefebvre P.A."/>
            <person name="Lemaire S.D."/>
            <person name="Lobanov A.V."/>
            <person name="Lohr M."/>
            <person name="Manuell A."/>
            <person name="Meier I."/>
            <person name="Mets L."/>
            <person name="Mittag M."/>
            <person name="Mittelmeier T."/>
            <person name="Moroney J.V."/>
            <person name="Moseley J."/>
            <person name="Napoli C."/>
            <person name="Nedelcu A.M."/>
            <person name="Niyogi K."/>
            <person name="Novoselov S.V."/>
            <person name="Paulsen I.T."/>
            <person name="Pazour G."/>
            <person name="Purton S."/>
            <person name="Ral J.P."/>
            <person name="Riano-Pachon D.M."/>
            <person name="Riekhof W."/>
            <person name="Rymarquis L."/>
            <person name="Schroda M."/>
            <person name="Stern D."/>
            <person name="Umen J."/>
            <person name="Willows R."/>
            <person name="Wilson N."/>
            <person name="Zimmer S.L."/>
            <person name="Allmer J."/>
            <person name="Balk J."/>
            <person name="Bisova K."/>
            <person name="Chen C.J."/>
            <person name="Elias M."/>
            <person name="Gendler K."/>
            <person name="Hauser C."/>
            <person name="Lamb M.R."/>
            <person name="Ledford H."/>
            <person name="Long J.C."/>
            <person name="Minagawa J."/>
            <person name="Page M.D."/>
            <person name="Pan J."/>
            <person name="Pootakham W."/>
            <person name="Roje S."/>
            <person name="Rose A."/>
            <person name="Stahlberg E."/>
            <person name="Terauchi A.M."/>
            <person name="Yang P."/>
            <person name="Ball S."/>
            <person name="Bowler C."/>
            <person name="Dieckmann C.L."/>
            <person name="Gladyshev V.N."/>
            <person name="Green P."/>
            <person name="Jorgensen R."/>
            <person name="Mayfield S."/>
            <person name="Mueller-Roeber B."/>
            <person name="Rajamani S."/>
            <person name="Sayre R.T."/>
            <person name="Brokstein P."/>
            <person name="Dubchak I."/>
            <person name="Goodstein D."/>
            <person name="Hornick L."/>
            <person name="Huang Y.W."/>
            <person name="Jhaveri J."/>
            <person name="Luo Y."/>
            <person name="Martinez D."/>
            <person name="Ngau W.C."/>
            <person name="Otillar B."/>
            <person name="Poliakov A."/>
            <person name="Porter A."/>
            <person name="Szajkowski L."/>
            <person name="Werner G."/>
            <person name="Zhou K."/>
            <person name="Grigoriev I.V."/>
            <person name="Rokhsar D.S."/>
            <person name="Grossman A.R."/>
        </authorList>
    </citation>
    <scope>NUCLEOTIDE SEQUENCE [LARGE SCALE GENOMIC DNA]</scope>
    <source>
        <strain evidence="11">CC-503</strain>
    </source>
</reference>
<keyword evidence="1" id="KW-0157">Chromophore</keyword>
<feature type="region of interest" description="Disordered" evidence="7">
    <location>
        <begin position="1752"/>
        <end position="1778"/>
    </location>
</feature>
<dbReference type="STRING" id="3055.A0A2K3DGM5"/>
<gene>
    <name evidence="10" type="ORF">CHLRE_08g362100v5</name>
</gene>
<feature type="region of interest" description="Disordered" evidence="7">
    <location>
        <begin position="582"/>
        <end position="604"/>
    </location>
</feature>
<dbReference type="Proteomes" id="UP000006906">
    <property type="component" value="Chromosome 8"/>
</dbReference>
<keyword evidence="3" id="KW-0808">Transferase</keyword>
<proteinExistence type="predicted"/>
<feature type="transmembrane region" description="Helical" evidence="8">
    <location>
        <begin position="1993"/>
        <end position="2013"/>
    </location>
</feature>
<organism evidence="10 11">
    <name type="scientific">Chlamydomonas reinhardtii</name>
    <name type="common">Chlamydomonas smithii</name>
    <dbReference type="NCBI Taxonomy" id="3055"/>
    <lineage>
        <taxon>Eukaryota</taxon>
        <taxon>Viridiplantae</taxon>
        <taxon>Chlorophyta</taxon>
        <taxon>core chlorophytes</taxon>
        <taxon>Chlorophyceae</taxon>
        <taxon>CS clade</taxon>
        <taxon>Chlamydomonadales</taxon>
        <taxon>Chlamydomonadaceae</taxon>
        <taxon>Chlamydomonas</taxon>
    </lineage>
</organism>
<evidence type="ECO:0000256" key="8">
    <source>
        <dbReference type="SAM" id="Phobius"/>
    </source>
</evidence>
<keyword evidence="11" id="KW-1185">Reference proteome</keyword>
<evidence type="ECO:0000256" key="7">
    <source>
        <dbReference type="SAM" id="MobiDB-lite"/>
    </source>
</evidence>
<dbReference type="OrthoDB" id="539007at2759"/>
<feature type="region of interest" description="Disordered" evidence="7">
    <location>
        <begin position="2248"/>
        <end position="2377"/>
    </location>
</feature>
<dbReference type="RefSeq" id="XP_042921843.1">
    <property type="nucleotide sequence ID" value="XM_043064842.1"/>
</dbReference>
<dbReference type="Gene3D" id="3.30.450.20">
    <property type="entry name" value="PAS domain"/>
    <property type="match status" value="1"/>
</dbReference>
<feature type="transmembrane region" description="Helical" evidence="8">
    <location>
        <begin position="2688"/>
        <end position="2714"/>
    </location>
</feature>
<dbReference type="Gramene" id="PNW79667">
    <property type="protein sequence ID" value="PNW79667"/>
    <property type="gene ID" value="CHLRE_08g362100v5"/>
</dbReference>
<dbReference type="EMBL" id="CM008969">
    <property type="protein sequence ID" value="PNW79667.1"/>
    <property type="molecule type" value="Genomic_DNA"/>
</dbReference>
<dbReference type="GO" id="GO:0009881">
    <property type="term" value="F:photoreceptor activity"/>
    <property type="evidence" value="ECO:0007669"/>
    <property type="project" value="UniProtKB-KW"/>
</dbReference>
<feature type="compositionally biased region" description="Low complexity" evidence="7">
    <location>
        <begin position="1763"/>
        <end position="1777"/>
    </location>
</feature>
<keyword evidence="1" id="KW-0600">Photoreceptor protein</keyword>
<dbReference type="InterPro" id="IPR057352">
    <property type="entry name" value="TPR_TmcB/C"/>
</dbReference>
<evidence type="ECO:0000256" key="1">
    <source>
        <dbReference type="ARBA" id="ARBA00022543"/>
    </source>
</evidence>
<evidence type="ECO:0000313" key="10">
    <source>
        <dbReference type="EMBL" id="PNW79667.1"/>
    </source>
</evidence>
<dbReference type="PANTHER" id="PTHR31600">
    <property type="entry name" value="TINY MACROCYSTS PROTEIN B-RELATED"/>
    <property type="match status" value="1"/>
</dbReference>
<feature type="compositionally biased region" description="Low complexity" evidence="7">
    <location>
        <begin position="1943"/>
        <end position="1959"/>
    </location>
</feature>
<feature type="compositionally biased region" description="Basic and acidic residues" evidence="7">
    <location>
        <begin position="803"/>
        <end position="814"/>
    </location>
</feature>
<dbReference type="Pfam" id="PF13426">
    <property type="entry name" value="PAS_9"/>
    <property type="match status" value="1"/>
</dbReference>
<dbReference type="NCBIfam" id="TIGR00229">
    <property type="entry name" value="sensory_box"/>
    <property type="match status" value="1"/>
</dbReference>
<dbReference type="KEGG" id="cre:CHLRE_08g362100v5"/>
<feature type="region of interest" description="Disordered" evidence="7">
    <location>
        <begin position="803"/>
        <end position="831"/>
    </location>
</feature>
<feature type="compositionally biased region" description="Low complexity" evidence="7">
    <location>
        <begin position="2263"/>
        <end position="2275"/>
    </location>
</feature>
<evidence type="ECO:0000256" key="6">
    <source>
        <dbReference type="ARBA" id="ARBA00022840"/>
    </source>
</evidence>
<evidence type="ECO:0000256" key="4">
    <source>
        <dbReference type="ARBA" id="ARBA00022741"/>
    </source>
</evidence>
<protein>
    <recommendedName>
        <fullName evidence="9">PAS domain-containing protein</fullName>
    </recommendedName>
</protein>
<feature type="compositionally biased region" description="Acidic residues" evidence="7">
    <location>
        <begin position="2250"/>
        <end position="2262"/>
    </location>
</feature>
<evidence type="ECO:0000256" key="3">
    <source>
        <dbReference type="ARBA" id="ARBA00022679"/>
    </source>
</evidence>
<evidence type="ECO:0000313" key="11">
    <source>
        <dbReference type="Proteomes" id="UP000006906"/>
    </source>
</evidence>
<feature type="compositionally biased region" description="Gly residues" evidence="7">
    <location>
        <begin position="1858"/>
        <end position="1874"/>
    </location>
</feature>